<dbReference type="AlphaFoldDB" id="A0ABD3TBN0"/>
<comment type="similarity">
    <text evidence="1">Belongs to the protein kinase superfamily. STE Ser/Thr protein kinase family. MAP kinase kinase kinase subfamily.</text>
</comment>
<dbReference type="GO" id="GO:0005524">
    <property type="term" value="F:ATP binding"/>
    <property type="evidence" value="ECO:0007669"/>
    <property type="project" value="UniProtKB-KW"/>
</dbReference>
<dbReference type="EMBL" id="JBJXBP010000004">
    <property type="protein sequence ID" value="KAL3834399.1"/>
    <property type="molecule type" value="Genomic_DNA"/>
</dbReference>
<organism evidence="7 8">
    <name type="scientific">Penstemon smallii</name>
    <dbReference type="NCBI Taxonomy" id="265156"/>
    <lineage>
        <taxon>Eukaryota</taxon>
        <taxon>Viridiplantae</taxon>
        <taxon>Streptophyta</taxon>
        <taxon>Embryophyta</taxon>
        <taxon>Tracheophyta</taxon>
        <taxon>Spermatophyta</taxon>
        <taxon>Magnoliopsida</taxon>
        <taxon>eudicotyledons</taxon>
        <taxon>Gunneridae</taxon>
        <taxon>Pentapetalae</taxon>
        <taxon>asterids</taxon>
        <taxon>lamiids</taxon>
        <taxon>Lamiales</taxon>
        <taxon>Plantaginaceae</taxon>
        <taxon>Cheloneae</taxon>
        <taxon>Penstemon</taxon>
    </lineage>
</organism>
<dbReference type="Gene3D" id="1.10.510.10">
    <property type="entry name" value="Transferase(Phosphotransferase) domain 1"/>
    <property type="match status" value="1"/>
</dbReference>
<reference evidence="7 8" key="1">
    <citation type="submission" date="2024-12" db="EMBL/GenBank/DDBJ databases">
        <title>The unique morphological basis and parallel evolutionary history of personate flowers in Penstemon.</title>
        <authorList>
            <person name="Depatie T.H."/>
            <person name="Wessinger C.A."/>
        </authorList>
    </citation>
    <scope>NUCLEOTIDE SEQUENCE [LARGE SCALE GENOMIC DNA]</scope>
    <source>
        <strain evidence="7">WTNN_2</strain>
        <tissue evidence="7">Leaf</tissue>
    </source>
</reference>
<dbReference type="PANTHER" id="PTHR48016">
    <property type="entry name" value="MAP KINASE KINASE KINASE SSK2-RELATED-RELATED"/>
    <property type="match status" value="1"/>
</dbReference>
<dbReference type="Pfam" id="PF00069">
    <property type="entry name" value="Pkinase"/>
    <property type="match status" value="1"/>
</dbReference>
<evidence type="ECO:0000256" key="5">
    <source>
        <dbReference type="ARBA" id="ARBA00022840"/>
    </source>
</evidence>
<keyword evidence="8" id="KW-1185">Reference proteome</keyword>
<dbReference type="SUPFAM" id="SSF56112">
    <property type="entry name" value="Protein kinase-like (PK-like)"/>
    <property type="match status" value="1"/>
</dbReference>
<evidence type="ECO:0000256" key="4">
    <source>
        <dbReference type="ARBA" id="ARBA00022777"/>
    </source>
</evidence>
<gene>
    <name evidence="7" type="ORF">ACJIZ3_009135</name>
</gene>
<dbReference type="PANTHER" id="PTHR48016:SF17">
    <property type="entry name" value="MITOGEN-ACTIVATED PROTEIN KINASE KINASE KINASE YODA"/>
    <property type="match status" value="1"/>
</dbReference>
<evidence type="ECO:0000256" key="1">
    <source>
        <dbReference type="ARBA" id="ARBA00006529"/>
    </source>
</evidence>
<dbReference type="Gene3D" id="3.30.200.20">
    <property type="entry name" value="Phosphorylase Kinase, domain 1"/>
    <property type="match status" value="1"/>
</dbReference>
<name>A0ABD3TBN0_9LAMI</name>
<dbReference type="InterPro" id="IPR000719">
    <property type="entry name" value="Prot_kinase_dom"/>
</dbReference>
<keyword evidence="4" id="KW-0418">Kinase</keyword>
<evidence type="ECO:0000313" key="8">
    <source>
        <dbReference type="Proteomes" id="UP001634393"/>
    </source>
</evidence>
<proteinExistence type="inferred from homology"/>
<accession>A0ABD3TBN0</accession>
<evidence type="ECO:0000256" key="3">
    <source>
        <dbReference type="ARBA" id="ARBA00022741"/>
    </source>
</evidence>
<comment type="caution">
    <text evidence="7">The sequence shown here is derived from an EMBL/GenBank/DDBJ whole genome shotgun (WGS) entry which is preliminary data.</text>
</comment>
<evidence type="ECO:0000313" key="7">
    <source>
        <dbReference type="EMBL" id="KAL3834399.1"/>
    </source>
</evidence>
<dbReference type="SMART" id="SM00220">
    <property type="entry name" value="S_TKc"/>
    <property type="match status" value="1"/>
</dbReference>
<dbReference type="InterPro" id="IPR011009">
    <property type="entry name" value="Kinase-like_dom_sf"/>
</dbReference>
<feature type="domain" description="Protein kinase" evidence="6">
    <location>
        <begin position="1"/>
        <end position="154"/>
    </location>
</feature>
<dbReference type="GO" id="GO:0016301">
    <property type="term" value="F:kinase activity"/>
    <property type="evidence" value="ECO:0007669"/>
    <property type="project" value="UniProtKB-KW"/>
</dbReference>
<dbReference type="Proteomes" id="UP001634393">
    <property type="component" value="Unassembled WGS sequence"/>
</dbReference>
<evidence type="ECO:0000256" key="2">
    <source>
        <dbReference type="ARBA" id="ARBA00022679"/>
    </source>
</evidence>
<keyword evidence="2" id="KW-0808">Transferase</keyword>
<dbReference type="PROSITE" id="PS50011">
    <property type="entry name" value="PROTEIN_KINASE_DOM"/>
    <property type="match status" value="1"/>
</dbReference>
<sequence>MGSETGEMCAMKEVMLFSDDAKSKKFAKKLEQEIAVLSSLSHPNIVQYYGSETVDKKLYITSQFDLLSFEGSPYWLAPEVVMNPNGCSLAVDIWSLGCTVLEMATSKPPWSQYDKLSSRLVIVKNFQQSQITSRRKRNPLYRPTAAKLLEHPFVKYNIHASDMYSPRNIGHEVSPVVFPALNEKISPSPVSSSQTRSRTSTAQTGVILHHRLNQSIISPGSSYKMPKLLPSPCSNSPTYWDPDILRGLHSGYRAAIHEHTSSDNERQKTLPYDRNYSVLADRVSLGQNRFSAFLFCFQDWLRV</sequence>
<keyword evidence="3" id="KW-0547">Nucleotide-binding</keyword>
<dbReference type="InterPro" id="IPR050538">
    <property type="entry name" value="MAP_kinase_kinase_kinase"/>
</dbReference>
<evidence type="ECO:0000259" key="6">
    <source>
        <dbReference type="PROSITE" id="PS50011"/>
    </source>
</evidence>
<protein>
    <recommendedName>
        <fullName evidence="6">Protein kinase domain-containing protein</fullName>
    </recommendedName>
</protein>
<keyword evidence="5" id="KW-0067">ATP-binding</keyword>